<dbReference type="EMBL" id="JANGAC010000002">
    <property type="protein sequence ID" value="MCQ4922236.1"/>
    <property type="molecule type" value="Genomic_DNA"/>
</dbReference>
<reference evidence="1 2" key="1">
    <citation type="submission" date="2022-06" db="EMBL/GenBank/DDBJ databases">
        <title>Isolation of gut microbiota from human fecal samples.</title>
        <authorList>
            <person name="Pamer E.G."/>
            <person name="Barat B."/>
            <person name="Waligurski E."/>
            <person name="Medina S."/>
            <person name="Paddock L."/>
            <person name="Mostad J."/>
        </authorList>
    </citation>
    <scope>NUCLEOTIDE SEQUENCE [LARGE SCALE GENOMIC DNA]</scope>
    <source>
        <strain evidence="1 2">DFI.7.95</strain>
    </source>
</reference>
<protein>
    <recommendedName>
        <fullName evidence="3">DUF4365 domain-containing protein</fullName>
    </recommendedName>
</protein>
<gene>
    <name evidence="1" type="ORF">NE686_04010</name>
</gene>
<name>A0ABT1S6Z7_9FIRM</name>
<evidence type="ECO:0008006" key="3">
    <source>
        <dbReference type="Google" id="ProtNLM"/>
    </source>
</evidence>
<dbReference type="RefSeq" id="WP_256310524.1">
    <property type="nucleotide sequence ID" value="NZ_JANGAC010000002.1"/>
</dbReference>
<evidence type="ECO:0000313" key="1">
    <source>
        <dbReference type="EMBL" id="MCQ4922236.1"/>
    </source>
</evidence>
<evidence type="ECO:0000313" key="2">
    <source>
        <dbReference type="Proteomes" id="UP001524478"/>
    </source>
</evidence>
<comment type="caution">
    <text evidence="1">The sequence shown here is derived from an EMBL/GenBank/DDBJ whole genome shotgun (WGS) entry which is preliminary data.</text>
</comment>
<accession>A0ABT1S6Z7</accession>
<dbReference type="Proteomes" id="UP001524478">
    <property type="component" value="Unassembled WGS sequence"/>
</dbReference>
<sequence length="615" mass="71905">MNAKTIETLSINAVRDSIVVSDFLDQYISDNDKEPSWDGFVYIYNDKSKKKSELVGRVAVQVKGITCDDFSKSEISYPVNIDDMNNYLHDGGVIYFVVYISKDGISKKIYYQTLTPVKLKSYISEIKETNNEKNKKQKTKNLKFIEFPNDNNRKSTILLNFYNNSKMQTSFSKTEIFSIDDLKNLEKQDLVEQLSLTVSGYGYDESKNNVHKAFLENEVYLYVDIKGSNISHPVDIIPLNLLIKEDELKTISINNKKFYNKFSRIKSKEGTTVKIGDSFSIEINQNGGSVKFNYTPTAMLRKRAKDLEFFINVVNERGFFIDDVKMPFDLPDYEIRKINIDEQKRSLEYYLKMITVLDALHIDNDININELTEQERREFHNLVIAFSDKEPVPNLKPDLPTVCYIDIANMKFMLVFEKCINSNNTYNIFDFFSSNLALFYETSDGEQLRTSLYSALEKDGYLKIKNIDYDSILPSYELIEKENKQIYDRANYDLLMMISAYDESSIKNPKLLRVAKDLARWILQNDKLVLPYEIKILNYLQIIRRERELNIDEVKELCDIIADNSMREDVITGAYLLLGNQMAAEIYFNKMESELQEVFKEYPIYKFWDEKDKEM</sequence>
<organism evidence="1 2">
    <name type="scientific">Tissierella carlieri</name>
    <dbReference type="NCBI Taxonomy" id="689904"/>
    <lineage>
        <taxon>Bacteria</taxon>
        <taxon>Bacillati</taxon>
        <taxon>Bacillota</taxon>
        <taxon>Tissierellia</taxon>
        <taxon>Tissierellales</taxon>
        <taxon>Tissierellaceae</taxon>
        <taxon>Tissierella</taxon>
    </lineage>
</organism>
<proteinExistence type="predicted"/>
<keyword evidence="2" id="KW-1185">Reference proteome</keyword>